<evidence type="ECO:0000313" key="10">
    <source>
        <dbReference type="Proteomes" id="UP000076502"/>
    </source>
</evidence>
<dbReference type="GO" id="GO:0016020">
    <property type="term" value="C:membrane"/>
    <property type="evidence" value="ECO:0007669"/>
    <property type="project" value="GOC"/>
</dbReference>
<evidence type="ECO:0000313" key="9">
    <source>
        <dbReference type="EMBL" id="KZC06832.1"/>
    </source>
</evidence>
<keyword evidence="6" id="KW-0443">Lipid metabolism</keyword>
<keyword evidence="6" id="KW-0326">Glycosidase</keyword>
<dbReference type="GO" id="GO:0004348">
    <property type="term" value="F:glucosylceramidase activity"/>
    <property type="evidence" value="ECO:0007669"/>
    <property type="project" value="UniProtKB-EC"/>
</dbReference>
<evidence type="ECO:0000259" key="8">
    <source>
        <dbReference type="Pfam" id="PF17189"/>
    </source>
</evidence>
<evidence type="ECO:0000256" key="1">
    <source>
        <dbReference type="ARBA" id="ARBA00001013"/>
    </source>
</evidence>
<dbReference type="PANTHER" id="PTHR11069">
    <property type="entry name" value="GLUCOSYLCERAMIDASE"/>
    <property type="match status" value="1"/>
</dbReference>
<dbReference type="PRINTS" id="PR00843">
    <property type="entry name" value="GLHYDRLASE30"/>
</dbReference>
<accession>A0A154P4S6</accession>
<comment type="catalytic activity">
    <reaction evidence="1">
        <text>a beta-D-glucosyl-(1&lt;-&gt;1')-N-acylsphing-4-enine + H2O = an N-acylsphing-4-enine + D-glucose</text>
        <dbReference type="Rhea" id="RHEA:13269"/>
        <dbReference type="ChEBI" id="CHEBI:4167"/>
        <dbReference type="ChEBI" id="CHEBI:15377"/>
        <dbReference type="ChEBI" id="CHEBI:22801"/>
        <dbReference type="ChEBI" id="CHEBI:52639"/>
        <dbReference type="EC" id="3.2.1.45"/>
    </reaction>
    <physiologicalReaction direction="left-to-right" evidence="1">
        <dbReference type="Rhea" id="RHEA:13270"/>
    </physiologicalReaction>
</comment>
<dbReference type="InterPro" id="IPR033452">
    <property type="entry name" value="GH30_C"/>
</dbReference>
<gene>
    <name evidence="9" type="ORF">WN55_07789</name>
</gene>
<dbReference type="Gene3D" id="3.20.20.80">
    <property type="entry name" value="Glycosidases"/>
    <property type="match status" value="1"/>
</dbReference>
<reference evidence="9 10" key="1">
    <citation type="submission" date="2015-07" db="EMBL/GenBank/DDBJ databases">
        <title>The genome of Dufourea novaeangliae.</title>
        <authorList>
            <person name="Pan H."/>
            <person name="Kapheim K."/>
        </authorList>
    </citation>
    <scope>NUCLEOTIDE SEQUENCE [LARGE SCALE GENOMIC DNA]</scope>
    <source>
        <strain evidence="9">0120121106</strain>
        <tissue evidence="9">Whole body</tissue>
    </source>
</reference>
<evidence type="ECO:0000256" key="5">
    <source>
        <dbReference type="ARBA" id="ARBA00022801"/>
    </source>
</evidence>
<comment type="similarity">
    <text evidence="2 6">Belongs to the glycosyl hydrolase 30 family.</text>
</comment>
<dbReference type="Pfam" id="PF02055">
    <property type="entry name" value="Glyco_hydro_30"/>
    <property type="match status" value="1"/>
</dbReference>
<dbReference type="SUPFAM" id="SSF51445">
    <property type="entry name" value="(Trans)glycosidases"/>
    <property type="match status" value="1"/>
</dbReference>
<evidence type="ECO:0000256" key="2">
    <source>
        <dbReference type="ARBA" id="ARBA00005382"/>
    </source>
</evidence>
<evidence type="ECO:0000259" key="7">
    <source>
        <dbReference type="Pfam" id="PF02055"/>
    </source>
</evidence>
<dbReference type="InterPro" id="IPR001139">
    <property type="entry name" value="Glyco_hydro_30"/>
</dbReference>
<dbReference type="EMBL" id="KQ434814">
    <property type="protein sequence ID" value="KZC06832.1"/>
    <property type="molecule type" value="Genomic_DNA"/>
</dbReference>
<dbReference type="InterPro" id="IPR033453">
    <property type="entry name" value="Glyco_hydro_30_TIM-barrel"/>
</dbReference>
<evidence type="ECO:0000256" key="4">
    <source>
        <dbReference type="ARBA" id="ARBA00022729"/>
    </source>
</evidence>
<keyword evidence="4" id="KW-0732">Signal</keyword>
<dbReference type="GO" id="GO:0006680">
    <property type="term" value="P:glucosylceramide catabolic process"/>
    <property type="evidence" value="ECO:0007669"/>
    <property type="project" value="TreeGrafter"/>
</dbReference>
<protein>
    <recommendedName>
        <fullName evidence="3 6">Glucosylceramidase</fullName>
        <ecNumber evidence="3 6">3.2.1.45</ecNumber>
    </recommendedName>
</protein>
<evidence type="ECO:0000256" key="3">
    <source>
        <dbReference type="ARBA" id="ARBA00012658"/>
    </source>
</evidence>
<keyword evidence="6" id="KW-0746">Sphingolipid metabolism</keyword>
<dbReference type="Proteomes" id="UP000076502">
    <property type="component" value="Unassembled WGS sequence"/>
</dbReference>
<dbReference type="STRING" id="178035.A0A154P4S6"/>
<feature type="non-terminal residue" evidence="9">
    <location>
        <position position="1"/>
    </location>
</feature>
<proteinExistence type="inferred from homology"/>
<keyword evidence="10" id="KW-1185">Reference proteome</keyword>
<dbReference type="PANTHER" id="PTHR11069:SF23">
    <property type="entry name" value="LYSOSOMAL ACID GLUCOSYLCERAMIDASE"/>
    <property type="match status" value="1"/>
</dbReference>
<evidence type="ECO:0000256" key="6">
    <source>
        <dbReference type="RuleBase" id="RU361188"/>
    </source>
</evidence>
<dbReference type="InterPro" id="IPR017853">
    <property type="entry name" value="GH"/>
</dbReference>
<dbReference type="SUPFAM" id="SSF51011">
    <property type="entry name" value="Glycosyl hydrolase domain"/>
    <property type="match status" value="1"/>
</dbReference>
<dbReference type="EC" id="3.2.1.45" evidence="3 6"/>
<feature type="domain" description="Glycosyl hydrolase family 30 TIM-barrel" evidence="7">
    <location>
        <begin position="83"/>
        <end position="429"/>
    </location>
</feature>
<dbReference type="Pfam" id="PF17189">
    <property type="entry name" value="Glyco_hydro_30C"/>
    <property type="match status" value="1"/>
</dbReference>
<keyword evidence="5 6" id="KW-0378">Hydrolase</keyword>
<organism evidence="9 10">
    <name type="scientific">Dufourea novaeangliae</name>
    <name type="common">Sweat bee</name>
    <dbReference type="NCBI Taxonomy" id="178035"/>
    <lineage>
        <taxon>Eukaryota</taxon>
        <taxon>Metazoa</taxon>
        <taxon>Ecdysozoa</taxon>
        <taxon>Arthropoda</taxon>
        <taxon>Hexapoda</taxon>
        <taxon>Insecta</taxon>
        <taxon>Pterygota</taxon>
        <taxon>Neoptera</taxon>
        <taxon>Endopterygota</taxon>
        <taxon>Hymenoptera</taxon>
        <taxon>Apocrita</taxon>
        <taxon>Aculeata</taxon>
        <taxon>Apoidea</taxon>
        <taxon>Anthophila</taxon>
        <taxon>Halictidae</taxon>
        <taxon>Rophitinae</taxon>
        <taxon>Dufourea</taxon>
    </lineage>
</organism>
<dbReference type="OrthoDB" id="2160638at2759"/>
<feature type="domain" description="Glycosyl hydrolase family 30 beta sandwich" evidence="8">
    <location>
        <begin position="432"/>
        <end position="492"/>
    </location>
</feature>
<name>A0A154P4S6_DUFNO</name>
<sequence length="496" mass="56054">KECAPYFVGNDLVACICNSTYCDDTPNDNQPKLPESGTFYWYVTNKEGLRMKMSTAKFSGRDSHDSSSNVTLVINRKKTYQRIIGFGGAFTDATGINLRNLSTATQDQLIRAYYDPKVGSGYNIARIPIGATDASTGPYSYDDIVGDTSLKHFALTQEDHDYKIPYLTKALKLNPTIKFFGSAWSAPGWMKTSEKYDRFGYLKDQYYQVYANYLAKFAEEYQKHGLDMWAITTDNEPSLHYRVNATIMCTMGWIPEDLSRWVANNLGPALESSTSKGTRVLALDDNTDLLPGFINPLFKNQNASRYTIGTAIHWYADDKTSITVLDDTHDKFPDKIIIMTETSGGPPYWGTPNVASKIWNLGEKYMLSMIKHFNHWTVGWVDWNLVVDKAGGPNWLNVLLNAAIIANPEKDEFYKLSMYYAIKHFSSFVERNSTRIDITDTETIKATAFITPSKEVVVVLYNKESTPNTVTLQDAYKGTIQLKLSPRSMNTITYKL</sequence>
<dbReference type="AlphaFoldDB" id="A0A154P4S6"/>